<evidence type="ECO:0000313" key="4">
    <source>
        <dbReference type="Proteomes" id="UP000198397"/>
    </source>
</evidence>
<dbReference type="InterPro" id="IPR036812">
    <property type="entry name" value="NAD(P)_OxRdtase_dom_sf"/>
</dbReference>
<dbReference type="EMBL" id="FZNQ01000001">
    <property type="protein sequence ID" value="SNR22865.1"/>
    <property type="molecule type" value="Genomic_DNA"/>
</dbReference>
<dbReference type="Gene3D" id="3.20.20.100">
    <property type="entry name" value="NADP-dependent oxidoreductase domain"/>
    <property type="match status" value="1"/>
</dbReference>
<feature type="compositionally biased region" description="Basic and acidic residues" evidence="1">
    <location>
        <begin position="277"/>
        <end position="290"/>
    </location>
</feature>
<gene>
    <name evidence="3" type="ORF">SAMN06264855_10121</name>
</gene>
<name>A0A238ULF5_HALVU</name>
<dbReference type="SUPFAM" id="SSF51430">
    <property type="entry name" value="NAD(P)-linked oxidoreductase"/>
    <property type="match status" value="1"/>
</dbReference>
<keyword evidence="4" id="KW-1185">Reference proteome</keyword>
<organism evidence="3 4">
    <name type="scientific">Halorubrum vacuolatum</name>
    <name type="common">Natronobacterium vacuolatum</name>
    <dbReference type="NCBI Taxonomy" id="63740"/>
    <lineage>
        <taxon>Archaea</taxon>
        <taxon>Methanobacteriati</taxon>
        <taxon>Methanobacteriota</taxon>
        <taxon>Stenosarchaea group</taxon>
        <taxon>Halobacteria</taxon>
        <taxon>Halobacteriales</taxon>
        <taxon>Haloferacaceae</taxon>
        <taxon>Halorubrum</taxon>
    </lineage>
</organism>
<protein>
    <submittedName>
        <fullName evidence="3">Predicted oxidoreductase</fullName>
    </submittedName>
</protein>
<dbReference type="OrthoDB" id="7238at2157"/>
<feature type="domain" description="NADP-dependent oxidoreductase" evidence="2">
    <location>
        <begin position="34"/>
        <end position="214"/>
    </location>
</feature>
<dbReference type="InterPro" id="IPR053135">
    <property type="entry name" value="AKR2_Oxidoreductase"/>
</dbReference>
<dbReference type="Proteomes" id="UP000198397">
    <property type="component" value="Unassembled WGS sequence"/>
</dbReference>
<evidence type="ECO:0000313" key="3">
    <source>
        <dbReference type="EMBL" id="SNR22865.1"/>
    </source>
</evidence>
<dbReference type="CDD" id="cd19099">
    <property type="entry name" value="AKR_unchar"/>
    <property type="match status" value="1"/>
</dbReference>
<dbReference type="AlphaFoldDB" id="A0A238ULF5"/>
<sequence length="383" mass="41484">MATREALWNYRNEFGDAFGRTYFRRFGPGVIASIGLGTYRGEPTDAVDGGLRKAVGLAIRSGVNVLDTASNYRHGRSERVIGEVLRNSSIERDAVIVSTKGGFVPFEGGEPIDRTAFLRDRFLNPGILEVDDLAGGSHALAPTFLEWSLDRSLERLGVATVDCYYLHNPETQLAVRSRSAVYDAIEDGLELLERRRLAGDVGCYGIATWEAFRVPETHDSYLSLTEILARAEAVGERIGPTDDHGFEALQLPFNVHMADAFTRANQRPPKKAARPSDGSDRRTKGTDDERLSTLELAHEADLSVFTSASLAGGDLARIDAIPPAVDRELAGDTPAQRAINFARSAPGVTCALVGTADRDHLSENVAGGTFDPMGAKAFDSVFV</sequence>
<dbReference type="PANTHER" id="PTHR43312">
    <property type="entry name" value="D-THREO-ALDOSE 1-DEHYDROGENASE"/>
    <property type="match status" value="1"/>
</dbReference>
<dbReference type="Pfam" id="PF00248">
    <property type="entry name" value="Aldo_ket_red"/>
    <property type="match status" value="1"/>
</dbReference>
<accession>A0A238ULF5</accession>
<dbReference type="RefSeq" id="WP_089383021.1">
    <property type="nucleotide sequence ID" value="NZ_FZNQ01000001.1"/>
</dbReference>
<reference evidence="3 4" key="1">
    <citation type="submission" date="2017-06" db="EMBL/GenBank/DDBJ databases">
        <authorList>
            <person name="Kim H.J."/>
            <person name="Triplett B.A."/>
        </authorList>
    </citation>
    <scope>NUCLEOTIDE SEQUENCE [LARGE SCALE GENOMIC DNA]</scope>
    <source>
        <strain evidence="3 4">DSM 8800</strain>
    </source>
</reference>
<proteinExistence type="predicted"/>
<feature type="region of interest" description="Disordered" evidence="1">
    <location>
        <begin position="262"/>
        <end position="290"/>
    </location>
</feature>
<dbReference type="PANTHER" id="PTHR43312:SF1">
    <property type="entry name" value="NADP-DEPENDENT OXIDOREDUCTASE DOMAIN-CONTAINING PROTEIN"/>
    <property type="match status" value="1"/>
</dbReference>
<dbReference type="InterPro" id="IPR023210">
    <property type="entry name" value="NADP_OxRdtase_dom"/>
</dbReference>
<evidence type="ECO:0000256" key="1">
    <source>
        <dbReference type="SAM" id="MobiDB-lite"/>
    </source>
</evidence>
<evidence type="ECO:0000259" key="2">
    <source>
        <dbReference type="Pfam" id="PF00248"/>
    </source>
</evidence>